<dbReference type="RefSeq" id="WP_137255065.1">
    <property type="nucleotide sequence ID" value="NZ_JBHSPQ010000001.1"/>
</dbReference>
<keyword evidence="2" id="KW-1185">Reference proteome</keyword>
<name>A0A4U3LVI2_9ACTN</name>
<dbReference type="EMBL" id="SZPZ01000002">
    <property type="protein sequence ID" value="TKK80125.1"/>
    <property type="molecule type" value="Genomic_DNA"/>
</dbReference>
<evidence type="ECO:0000313" key="2">
    <source>
        <dbReference type="Proteomes" id="UP000305836"/>
    </source>
</evidence>
<sequence length="224" mass="23555">MSENRRDATRDIVSGTSGVLAELLTPGIPGVGAGATLAVSTAIRLGEAALERRRRRMGCALEAAADILDVGLHILEERALEYDARLELLAQVLEAAAKTPMEEKLRGLGKVLALGYQDDTADISRAAVLAAALADVEAPHVRILALLRAEPTPGADVPQSNTRSGWNLGQLNARLPGDADILPAVVAVLAGHGLILDAAHATWDFIPHYTISALGQRCLELLDG</sequence>
<evidence type="ECO:0000313" key="1">
    <source>
        <dbReference type="EMBL" id="TKK80125.1"/>
    </source>
</evidence>
<dbReference type="OrthoDB" id="4136787at2"/>
<comment type="caution">
    <text evidence="1">The sequence shown here is derived from an EMBL/GenBank/DDBJ whole genome shotgun (WGS) entry which is preliminary data.</text>
</comment>
<gene>
    <name evidence="1" type="ORF">FDA38_17470</name>
</gene>
<organism evidence="1 2">
    <name type="scientific">Kribbella jiaozuonensis</name>
    <dbReference type="NCBI Taxonomy" id="2575441"/>
    <lineage>
        <taxon>Bacteria</taxon>
        <taxon>Bacillati</taxon>
        <taxon>Actinomycetota</taxon>
        <taxon>Actinomycetes</taxon>
        <taxon>Propionibacteriales</taxon>
        <taxon>Kribbellaceae</taxon>
        <taxon>Kribbella</taxon>
    </lineage>
</organism>
<dbReference type="AlphaFoldDB" id="A0A4U3LVI2"/>
<accession>A0A4U3LVI2</accession>
<proteinExistence type="predicted"/>
<reference evidence="1 2" key="1">
    <citation type="submission" date="2019-04" db="EMBL/GenBank/DDBJ databases">
        <title>Kribbella sp. NEAU-THZ 27 nov., a novel actinomycete isolated from soil.</title>
        <authorList>
            <person name="Duan L."/>
        </authorList>
    </citation>
    <scope>NUCLEOTIDE SEQUENCE [LARGE SCALE GENOMIC DNA]</scope>
    <source>
        <strain evidence="2">NEAU-THZ27</strain>
    </source>
</reference>
<protein>
    <submittedName>
        <fullName evidence="1">Uncharacterized protein</fullName>
    </submittedName>
</protein>
<dbReference type="Proteomes" id="UP000305836">
    <property type="component" value="Unassembled WGS sequence"/>
</dbReference>